<dbReference type="InterPro" id="IPR006202">
    <property type="entry name" value="Neur_chan_lig-bd"/>
</dbReference>
<sequence length="123" mass="13991">MVRCGSCEAGGRCGRETHGWSDRELFPTLDKQDSRNWSLEIPGSAQGEQARYSIRAGVTNVRFPDHLIWKPDILLYNSADERFDATFHTNILVNSSGSCSYLPPGKNFNLSFLYDRKKQIFTQ</sequence>
<dbReference type="PRINTS" id="PR00254">
    <property type="entry name" value="NICOTINICR"/>
</dbReference>
<keyword evidence="3" id="KW-0472">Membrane</keyword>
<keyword evidence="6" id="KW-1185">Reference proteome</keyword>
<dbReference type="InterPro" id="IPR002394">
    <property type="entry name" value="Nicotinic_acetylcholine_rcpt"/>
</dbReference>
<comment type="subcellular location">
    <subcellularLocation>
        <location evidence="1">Membrane</location>
        <topology evidence="1">Multi-pass membrane protein</topology>
    </subcellularLocation>
</comment>
<gene>
    <name evidence="5" type="ORF">ILYODFUR_029650</name>
</gene>
<evidence type="ECO:0000256" key="2">
    <source>
        <dbReference type="ARBA" id="ARBA00022692"/>
    </source>
</evidence>
<comment type="caution">
    <text evidence="5">The sequence shown here is derived from an EMBL/GenBank/DDBJ whole genome shotgun (WGS) entry which is preliminary data.</text>
</comment>
<evidence type="ECO:0000313" key="6">
    <source>
        <dbReference type="Proteomes" id="UP001482620"/>
    </source>
</evidence>
<dbReference type="InterPro" id="IPR036734">
    <property type="entry name" value="Neur_chan_lig-bd_sf"/>
</dbReference>
<keyword evidence="2" id="KW-0812">Transmembrane</keyword>
<proteinExistence type="predicted"/>
<name>A0ABV0U302_9TELE</name>
<dbReference type="EMBL" id="JAHRIQ010050589">
    <property type="protein sequence ID" value="MEQ2238072.1"/>
    <property type="molecule type" value="Genomic_DNA"/>
</dbReference>
<evidence type="ECO:0000256" key="1">
    <source>
        <dbReference type="ARBA" id="ARBA00004141"/>
    </source>
</evidence>
<accession>A0ABV0U302</accession>
<dbReference type="SUPFAM" id="SSF63712">
    <property type="entry name" value="Nicotinic receptor ligand binding domain-like"/>
    <property type="match status" value="1"/>
</dbReference>
<evidence type="ECO:0000256" key="3">
    <source>
        <dbReference type="ARBA" id="ARBA00023136"/>
    </source>
</evidence>
<dbReference type="Gene3D" id="2.70.170.10">
    <property type="entry name" value="Neurotransmitter-gated ion-channel ligand-binding domain"/>
    <property type="match status" value="1"/>
</dbReference>
<dbReference type="Proteomes" id="UP001482620">
    <property type="component" value="Unassembled WGS sequence"/>
</dbReference>
<dbReference type="Pfam" id="PF02931">
    <property type="entry name" value="Neur_chan_LBD"/>
    <property type="match status" value="1"/>
</dbReference>
<feature type="domain" description="Neurotransmitter-gated ion-channel ligand-binding" evidence="4">
    <location>
        <begin position="56"/>
        <end position="105"/>
    </location>
</feature>
<protein>
    <recommendedName>
        <fullName evidence="4">Neurotransmitter-gated ion-channel ligand-binding domain-containing protein</fullName>
    </recommendedName>
</protein>
<evidence type="ECO:0000259" key="4">
    <source>
        <dbReference type="Pfam" id="PF02931"/>
    </source>
</evidence>
<organism evidence="5 6">
    <name type="scientific">Ilyodon furcidens</name>
    <name type="common">goldbreast splitfin</name>
    <dbReference type="NCBI Taxonomy" id="33524"/>
    <lineage>
        <taxon>Eukaryota</taxon>
        <taxon>Metazoa</taxon>
        <taxon>Chordata</taxon>
        <taxon>Craniata</taxon>
        <taxon>Vertebrata</taxon>
        <taxon>Euteleostomi</taxon>
        <taxon>Actinopterygii</taxon>
        <taxon>Neopterygii</taxon>
        <taxon>Teleostei</taxon>
        <taxon>Neoteleostei</taxon>
        <taxon>Acanthomorphata</taxon>
        <taxon>Ovalentaria</taxon>
        <taxon>Atherinomorphae</taxon>
        <taxon>Cyprinodontiformes</taxon>
        <taxon>Goodeidae</taxon>
        <taxon>Ilyodon</taxon>
    </lineage>
</organism>
<evidence type="ECO:0000313" key="5">
    <source>
        <dbReference type="EMBL" id="MEQ2238072.1"/>
    </source>
</evidence>
<reference evidence="5 6" key="1">
    <citation type="submission" date="2021-06" db="EMBL/GenBank/DDBJ databases">
        <authorList>
            <person name="Palmer J.M."/>
        </authorList>
    </citation>
    <scope>NUCLEOTIDE SEQUENCE [LARGE SCALE GENOMIC DNA]</scope>
    <source>
        <strain evidence="6">if_2019</strain>
        <tissue evidence="5">Muscle</tissue>
    </source>
</reference>